<keyword evidence="2" id="KW-1185">Reference proteome</keyword>
<organism evidence="1 2">
    <name type="scientific">Anoxybacterium hadale</name>
    <dbReference type="NCBI Taxonomy" id="3408580"/>
    <lineage>
        <taxon>Bacteria</taxon>
        <taxon>Bacillati</taxon>
        <taxon>Bacillota</taxon>
        <taxon>Clostridia</taxon>
        <taxon>Peptostreptococcales</taxon>
        <taxon>Anaerovoracaceae</taxon>
        <taxon>Anoxybacterium</taxon>
    </lineage>
</organism>
<dbReference type="Proteomes" id="UP000594014">
    <property type="component" value="Chromosome"/>
</dbReference>
<dbReference type="EMBL" id="CP042469">
    <property type="protein sequence ID" value="QOX64474.1"/>
    <property type="molecule type" value="Genomic_DNA"/>
</dbReference>
<proteinExistence type="predicted"/>
<gene>
    <name evidence="1" type="ORF">FRZ06_14555</name>
</gene>
<evidence type="ECO:0000313" key="2">
    <source>
        <dbReference type="Proteomes" id="UP000594014"/>
    </source>
</evidence>
<sequence length="177" mass="19998">MRIYDFNVKKIDGTDVSLKEYEGKVLLIVNTATGCGFTPQYDGLEALYAKYRERGFEILDFPCNQFLNQAPGTSEEIASFCKLNFGTEFETFDKIEVNGENAHPLYKFLKEQAPSDIDNGGLEDLKKKLLTHSFSVEAPEIQWNFTKFLIDGTGNVVGRFAPTITPEELEAHIEKLL</sequence>
<keyword evidence="1" id="KW-0560">Oxidoreductase</keyword>
<accession>A0ACD1ADM2</accession>
<name>A0ACD1ADM2_9FIRM</name>
<keyword evidence="1" id="KW-0575">Peroxidase</keyword>
<protein>
    <submittedName>
        <fullName evidence="1">Glutathione peroxidase</fullName>
    </submittedName>
</protein>
<reference evidence="1" key="1">
    <citation type="submission" date="2019-08" db="EMBL/GenBank/DDBJ databases">
        <title>Genome sequence of Clostridiales bacterium MT110.</title>
        <authorList>
            <person name="Cao J."/>
        </authorList>
    </citation>
    <scope>NUCLEOTIDE SEQUENCE</scope>
    <source>
        <strain evidence="1">MT110</strain>
    </source>
</reference>
<evidence type="ECO:0000313" key="1">
    <source>
        <dbReference type="EMBL" id="QOX64474.1"/>
    </source>
</evidence>